<evidence type="ECO:0000256" key="1">
    <source>
        <dbReference type="ARBA" id="ARBA00002791"/>
    </source>
</evidence>
<feature type="transmembrane region" description="Helical" evidence="9">
    <location>
        <begin position="548"/>
        <end position="570"/>
    </location>
</feature>
<comment type="caution">
    <text evidence="11">The sequence shown here is derived from an EMBL/GenBank/DDBJ whole genome shotgun (WGS) entry which is preliminary data.</text>
</comment>
<keyword evidence="4 9" id="KW-0812">Transmembrane</keyword>
<feature type="transmembrane region" description="Helical" evidence="9">
    <location>
        <begin position="661"/>
        <end position="686"/>
    </location>
</feature>
<dbReference type="Pfam" id="PF04756">
    <property type="entry name" value="OST3_OST6"/>
    <property type="match status" value="1"/>
</dbReference>
<evidence type="ECO:0000256" key="7">
    <source>
        <dbReference type="ARBA" id="ARBA00022989"/>
    </source>
</evidence>
<keyword evidence="7 9" id="KW-1133">Transmembrane helix</keyword>
<feature type="transmembrane region" description="Helical" evidence="9">
    <location>
        <begin position="628"/>
        <end position="649"/>
    </location>
</feature>
<reference evidence="11" key="2">
    <citation type="journal article" date="2023" name="Microbiol Resour">
        <title>Decontamination and Annotation of the Draft Genome Sequence of the Oomycete Lagenidium giganteum ARSEF 373.</title>
        <authorList>
            <person name="Morgan W.R."/>
            <person name="Tartar A."/>
        </authorList>
    </citation>
    <scope>NUCLEOTIDE SEQUENCE</scope>
    <source>
        <strain evidence="11">ARSEF 373</strain>
    </source>
</reference>
<evidence type="ECO:0000259" key="10">
    <source>
        <dbReference type="PROSITE" id="PS50003"/>
    </source>
</evidence>
<dbReference type="InterPro" id="IPR036249">
    <property type="entry name" value="Thioredoxin-like_sf"/>
</dbReference>
<dbReference type="Gene3D" id="2.30.29.30">
    <property type="entry name" value="Pleckstrin-homology domain (PH domain)/Phosphotyrosine-binding domain (PTB)"/>
    <property type="match status" value="1"/>
</dbReference>
<dbReference type="SUPFAM" id="SSF52833">
    <property type="entry name" value="Thioredoxin-like"/>
    <property type="match status" value="1"/>
</dbReference>
<evidence type="ECO:0000256" key="4">
    <source>
        <dbReference type="ARBA" id="ARBA00022692"/>
    </source>
</evidence>
<dbReference type="InterPro" id="IPR011993">
    <property type="entry name" value="PH-like_dom_sf"/>
</dbReference>
<evidence type="ECO:0000313" key="12">
    <source>
        <dbReference type="Proteomes" id="UP001146120"/>
    </source>
</evidence>
<keyword evidence="8 9" id="KW-0472">Membrane</keyword>
<feature type="transmembrane region" description="Helical" evidence="9">
    <location>
        <begin position="582"/>
        <end position="603"/>
    </location>
</feature>
<dbReference type="PANTHER" id="PTHR12692:SF0">
    <property type="entry name" value="GH11935P"/>
    <property type="match status" value="1"/>
</dbReference>
<evidence type="ECO:0000256" key="5">
    <source>
        <dbReference type="ARBA" id="ARBA00022729"/>
    </source>
</evidence>
<comment type="similarity">
    <text evidence="3">Belongs to the OST3/OST6 family.</text>
</comment>
<sequence length="697" mass="79328">MTTMATMELFPHEQQLGKHAPEVTLAHASKWPFDKWHHRHHDNDKVVVPAHAVYDSSGHLLRPNLKRSQSSMESRISEAVGVLKRGLSLGHHEHARGNQDRHVHFAEDANHELVVEVFERPTTTDEEKELYHYSKDELHHMAEEAKVVALTESKLLSQADLTIFEQGYLTFPESLHLFHHKRYYCLFLSHQMLFYSSPEHAARNTHLKCKIIVSKVIDCATMSRQHKVAAWGAHWPASLSLMFFVMQPNGDRTLFATETRSSKRNWMHALNKINYVEYALRNHVTATPCANATVKTEKSSKKHNGYRRAKVERKTSKLYTVDMAQPPPALCFAHVSCPRSWKPKTTNMARRGVVALLVVALLALSFSDTVAKKKKADVLTGEEKVEALNGLVHNGMITMNTGLYQKYVLRPDRPYHFVLLFTALSDKYSCEVCRQVAPEFDTLAESYVTAKQVKVDTRDGLEIFFAVVDFDSNSEIYGVYEFTSAPHIVYVGPDRSEDAGRRAPNKVTLDPQDTYNVYSQGKRAEDIVQYVKQKTGFNFEIARSKAHLYAILAGVLVVLIVLAKIILSNIEKVLMKLRRKRLWMTVSLLFYGLSVSGMVYCIIREPPAYQMERNGQIKYFNPGGRSQYVVEGLIIGGYDVAAAGFLILLSQWAVYLHNAQIRIAAIVVCALGFVGMYKLMISCYIYKNRWYTGWMGF</sequence>
<reference evidence="11" key="1">
    <citation type="submission" date="2022-11" db="EMBL/GenBank/DDBJ databases">
        <authorList>
            <person name="Morgan W.R."/>
            <person name="Tartar A."/>
        </authorList>
    </citation>
    <scope>NUCLEOTIDE SEQUENCE</scope>
    <source>
        <strain evidence="11">ARSEF 373</strain>
    </source>
</reference>
<evidence type="ECO:0000313" key="11">
    <source>
        <dbReference type="EMBL" id="DAZ98401.1"/>
    </source>
</evidence>
<keyword evidence="12" id="KW-1185">Reference proteome</keyword>
<dbReference type="GO" id="GO:0018279">
    <property type="term" value="P:protein N-linked glycosylation via asparagine"/>
    <property type="evidence" value="ECO:0007669"/>
    <property type="project" value="TreeGrafter"/>
</dbReference>
<dbReference type="GO" id="GO:0008250">
    <property type="term" value="C:oligosaccharyltransferase complex"/>
    <property type="evidence" value="ECO:0007669"/>
    <property type="project" value="TreeGrafter"/>
</dbReference>
<proteinExistence type="inferred from homology"/>
<feature type="domain" description="PH" evidence="10">
    <location>
        <begin position="162"/>
        <end position="275"/>
    </location>
</feature>
<dbReference type="AlphaFoldDB" id="A0AAV2YVS2"/>
<keyword evidence="6" id="KW-0256">Endoplasmic reticulum</keyword>
<evidence type="ECO:0000256" key="8">
    <source>
        <dbReference type="ARBA" id="ARBA00023136"/>
    </source>
</evidence>
<protein>
    <recommendedName>
        <fullName evidence="10">PH domain-containing protein</fullName>
    </recommendedName>
</protein>
<dbReference type="Gene3D" id="3.40.30.10">
    <property type="entry name" value="Glutaredoxin"/>
    <property type="match status" value="1"/>
</dbReference>
<dbReference type="PROSITE" id="PS50003">
    <property type="entry name" value="PH_DOMAIN"/>
    <property type="match status" value="1"/>
</dbReference>
<evidence type="ECO:0000256" key="9">
    <source>
        <dbReference type="SAM" id="Phobius"/>
    </source>
</evidence>
<dbReference type="Proteomes" id="UP001146120">
    <property type="component" value="Unassembled WGS sequence"/>
</dbReference>
<dbReference type="SUPFAM" id="SSF50729">
    <property type="entry name" value="PH domain-like"/>
    <property type="match status" value="1"/>
</dbReference>
<evidence type="ECO:0000256" key="2">
    <source>
        <dbReference type="ARBA" id="ARBA00004477"/>
    </source>
</evidence>
<dbReference type="InterPro" id="IPR001849">
    <property type="entry name" value="PH_domain"/>
</dbReference>
<dbReference type="EMBL" id="DAKRPA010000107">
    <property type="protein sequence ID" value="DAZ98401.1"/>
    <property type="molecule type" value="Genomic_DNA"/>
</dbReference>
<dbReference type="InterPro" id="IPR021149">
    <property type="entry name" value="OligosaccharylTrfase_OST3/OST6"/>
</dbReference>
<accession>A0AAV2YVS2</accession>
<comment type="subcellular location">
    <subcellularLocation>
        <location evidence="2">Endoplasmic reticulum membrane</location>
        <topology evidence="2">Multi-pass membrane protein</topology>
    </subcellularLocation>
</comment>
<gene>
    <name evidence="11" type="ORF">N0F65_000115</name>
</gene>
<keyword evidence="5" id="KW-0732">Signal</keyword>
<organism evidence="11 12">
    <name type="scientific">Lagenidium giganteum</name>
    <dbReference type="NCBI Taxonomy" id="4803"/>
    <lineage>
        <taxon>Eukaryota</taxon>
        <taxon>Sar</taxon>
        <taxon>Stramenopiles</taxon>
        <taxon>Oomycota</taxon>
        <taxon>Peronosporomycetes</taxon>
        <taxon>Pythiales</taxon>
        <taxon>Pythiaceae</taxon>
    </lineage>
</organism>
<evidence type="ECO:0000256" key="6">
    <source>
        <dbReference type="ARBA" id="ARBA00022824"/>
    </source>
</evidence>
<name>A0AAV2YVS2_9STRA</name>
<dbReference type="PANTHER" id="PTHR12692">
    <property type="entry name" value="DOLICHYL-DIPHOSPHOOLIGOSACCHARIDE--PROTEIN GLYCOSYLTRANSFERASE-RELATED"/>
    <property type="match status" value="1"/>
</dbReference>
<comment type="function">
    <text evidence="1">Subunit of the oligosaccharyl transferase (OST) complex that catalyzes the initial transfer of a defined glycan (Glc(3)Man(9)GlcNAc(2) in eukaryotes) from the lipid carrier dolichol-pyrophosphate to an asparagine residue within an Asn-X-Ser/Thr consensus motif in nascent polypeptide chains, the first step in protein N-glycosylation. N-glycosylation occurs cotranslationally and the complex associates with the Sec61 complex at the channel-forming translocon complex that mediates protein translocation across the endoplasmic reticulum (ER). All subunits are required for a maximal enzyme activity.</text>
</comment>
<evidence type="ECO:0000256" key="3">
    <source>
        <dbReference type="ARBA" id="ARBA00009561"/>
    </source>
</evidence>